<evidence type="ECO:0000256" key="4">
    <source>
        <dbReference type="ARBA" id="ARBA00022728"/>
    </source>
</evidence>
<dbReference type="HOGENOM" id="CLU_039466_0_0_1"/>
<proteinExistence type="inferred from homology"/>
<evidence type="ECO:0000313" key="10">
    <source>
        <dbReference type="Proteomes" id="UP000029867"/>
    </source>
</evidence>
<evidence type="ECO:0000256" key="3">
    <source>
        <dbReference type="ARBA" id="ARBA00022664"/>
    </source>
</evidence>
<evidence type="ECO:0000256" key="6">
    <source>
        <dbReference type="ARBA" id="ARBA00023242"/>
    </source>
</evidence>
<evidence type="ECO:0000256" key="5">
    <source>
        <dbReference type="ARBA" id="ARBA00023187"/>
    </source>
</evidence>
<dbReference type="EMBL" id="JQFK01000024">
    <property type="protein sequence ID" value="KGK38136.1"/>
    <property type="molecule type" value="Genomic_DNA"/>
</dbReference>
<comment type="similarity">
    <text evidence="2 7">Belongs to the PRP38 family.</text>
</comment>
<organism evidence="8 10">
    <name type="scientific">Pichia kudriavzevii</name>
    <name type="common">Yeast</name>
    <name type="synonym">Issatchenkia orientalis</name>
    <dbReference type="NCBI Taxonomy" id="4909"/>
    <lineage>
        <taxon>Eukaryota</taxon>
        <taxon>Fungi</taxon>
        <taxon>Dikarya</taxon>
        <taxon>Ascomycota</taxon>
        <taxon>Saccharomycotina</taxon>
        <taxon>Pichiomycetes</taxon>
        <taxon>Pichiales</taxon>
        <taxon>Pichiaceae</taxon>
        <taxon>Pichia</taxon>
    </lineage>
</organism>
<dbReference type="GO" id="GO:0000398">
    <property type="term" value="P:mRNA splicing, via spliceosome"/>
    <property type="evidence" value="ECO:0007669"/>
    <property type="project" value="UniProtKB-UniRule"/>
</dbReference>
<evidence type="ECO:0000256" key="1">
    <source>
        <dbReference type="ARBA" id="ARBA00004123"/>
    </source>
</evidence>
<protein>
    <recommendedName>
        <fullName evidence="7">Pre-mRNA-splicing factor 38</fullName>
    </recommendedName>
</protein>
<evidence type="ECO:0000313" key="8">
    <source>
        <dbReference type="EMBL" id="KGK38136.1"/>
    </source>
</evidence>
<reference evidence="10" key="1">
    <citation type="journal article" date="2014" name="Microb. Cell Fact.">
        <title>Exploiting Issatchenkia orientalis SD108 for succinic acid production.</title>
        <authorList>
            <person name="Xiao H."/>
            <person name="Shao Z."/>
            <person name="Jiang Y."/>
            <person name="Dole S."/>
            <person name="Zhao H."/>
        </authorList>
    </citation>
    <scope>NUCLEOTIDE SEQUENCE [LARGE SCALE GENOMIC DNA]</scope>
    <source>
        <strain evidence="10">SD108</strain>
    </source>
</reference>
<evidence type="ECO:0000256" key="2">
    <source>
        <dbReference type="ARBA" id="ARBA00006164"/>
    </source>
</evidence>
<reference evidence="8" key="2">
    <citation type="submission" date="2014-08" db="EMBL/GenBank/DDBJ databases">
        <title>Exploiting Issatchenkia orientalis SD108 for Succinic Acid Production.</title>
        <authorList>
            <person name="Xiao H."/>
            <person name="Shao Z."/>
            <person name="Jiang Y."/>
            <person name="Dole S."/>
            <person name="Zhao H."/>
        </authorList>
    </citation>
    <scope>NUCLEOTIDE SEQUENCE [LARGE SCALE GENOMIC DNA]</scope>
    <source>
        <strain evidence="8">SD108</strain>
    </source>
</reference>
<keyword evidence="4 7" id="KW-0747">Spliceosome</keyword>
<dbReference type="EMBL" id="NHMM01000006">
    <property type="protein sequence ID" value="OUT20839.1"/>
    <property type="molecule type" value="Genomic_DNA"/>
</dbReference>
<dbReference type="VEuPathDB" id="FungiDB:C5L36_0B10000"/>
<dbReference type="InterPro" id="IPR005037">
    <property type="entry name" value="PRP38"/>
</dbReference>
<accession>A0A099P229</accession>
<sequence length="220" mass="25861">MEETPPKRDTIIVDRGLASGGQRVHGLNRVLLMEKILREKVLDSQYWHVKASQLQFYGLLKECVLHVDCVGTYENSAKTKTTKFVALLLRLLQLAEIPKDVVEWLVVGDHGHVYLSVLFMVYVRLVFEDSAEIWKLLERKYNEYDKVRYIENGRVTDRHIDEIADGLLMESHFVDMTLPRLVRRWVLEEKGQLEERESLLADEFEEMVEKLEQEEQQKES</sequence>
<comment type="caution">
    <text evidence="8">The sequence shown here is derived from an EMBL/GenBank/DDBJ whole genome shotgun (WGS) entry which is preliminary data.</text>
</comment>
<dbReference type="Proteomes" id="UP000195871">
    <property type="component" value="Unassembled WGS sequence"/>
</dbReference>
<dbReference type="Pfam" id="PF03371">
    <property type="entry name" value="PRP38"/>
    <property type="match status" value="1"/>
</dbReference>
<evidence type="ECO:0000313" key="9">
    <source>
        <dbReference type="EMBL" id="OUT20839.1"/>
    </source>
</evidence>
<keyword evidence="6 7" id="KW-0539">Nucleus</keyword>
<dbReference type="GO" id="GO:0005681">
    <property type="term" value="C:spliceosomal complex"/>
    <property type="evidence" value="ECO:0007669"/>
    <property type="project" value="UniProtKB-KW"/>
</dbReference>
<keyword evidence="3 7" id="KW-0507">mRNA processing</keyword>
<evidence type="ECO:0000256" key="7">
    <source>
        <dbReference type="RuleBase" id="RU367025"/>
    </source>
</evidence>
<reference evidence="9 11" key="3">
    <citation type="submission" date="2017-05" db="EMBL/GenBank/DDBJ databases">
        <title>The Genome Sequence of Candida krusei Ckrusei653.</title>
        <authorList>
            <person name="Cuomo C."/>
            <person name="Forche A."/>
            <person name="Young S."/>
            <person name="Abouelleil A."/>
            <person name="Cao P."/>
            <person name="Chapman S."/>
            <person name="Cusick C."/>
            <person name="Shea T."/>
            <person name="Nusbaum C."/>
            <person name="Birren B."/>
        </authorList>
    </citation>
    <scope>NUCLEOTIDE SEQUENCE [LARGE SCALE GENOMIC DNA]</scope>
    <source>
        <strain evidence="9 11">Ckrusei653</strain>
    </source>
</reference>
<gene>
    <name evidence="9" type="ORF">CAS74_003835</name>
    <name evidence="8" type="ORF">JL09_g2764</name>
</gene>
<dbReference type="PANTHER" id="PTHR23142">
    <property type="entry name" value="PRE-MRNA-SPLICING FACTOR 38A-RELATED"/>
    <property type="match status" value="1"/>
</dbReference>
<evidence type="ECO:0000313" key="11">
    <source>
        <dbReference type="Proteomes" id="UP000195871"/>
    </source>
</evidence>
<dbReference type="AlphaFoldDB" id="A0A099P229"/>
<keyword evidence="5 7" id="KW-0508">mRNA splicing</keyword>
<comment type="function">
    <text evidence="7">Required for pre-mRNA splicing.</text>
</comment>
<dbReference type="eggNOG" id="KOG2889">
    <property type="taxonomic scope" value="Eukaryota"/>
</dbReference>
<comment type="subcellular location">
    <subcellularLocation>
        <location evidence="1 7">Nucleus</location>
    </subcellularLocation>
</comment>
<dbReference type="Proteomes" id="UP000029867">
    <property type="component" value="Unassembled WGS sequence"/>
</dbReference>
<name>A0A099P229_PICKU</name>